<evidence type="ECO:0000313" key="3">
    <source>
        <dbReference type="Proteomes" id="UP000886653"/>
    </source>
</evidence>
<organism evidence="2 3">
    <name type="scientific">Cronartium quercuum f. sp. fusiforme G11</name>
    <dbReference type="NCBI Taxonomy" id="708437"/>
    <lineage>
        <taxon>Eukaryota</taxon>
        <taxon>Fungi</taxon>
        <taxon>Dikarya</taxon>
        <taxon>Basidiomycota</taxon>
        <taxon>Pucciniomycotina</taxon>
        <taxon>Pucciniomycetes</taxon>
        <taxon>Pucciniales</taxon>
        <taxon>Coleosporiaceae</taxon>
        <taxon>Cronartium</taxon>
    </lineage>
</organism>
<gene>
    <name evidence="2" type="ORF">CROQUDRAFT_42242</name>
</gene>
<dbReference type="Proteomes" id="UP000886653">
    <property type="component" value="Unassembled WGS sequence"/>
</dbReference>
<keyword evidence="3" id="KW-1185">Reference proteome</keyword>
<dbReference type="EMBL" id="MU167243">
    <property type="protein sequence ID" value="KAG0147885.1"/>
    <property type="molecule type" value="Genomic_DNA"/>
</dbReference>
<dbReference type="PANTHER" id="PTHR39463">
    <property type="entry name" value="MEDUSA"/>
    <property type="match status" value="1"/>
</dbReference>
<dbReference type="Pfam" id="PF23305">
    <property type="entry name" value="DUF7082"/>
    <property type="match status" value="1"/>
</dbReference>
<reference evidence="2" key="1">
    <citation type="submission" date="2013-11" db="EMBL/GenBank/DDBJ databases">
        <title>Genome sequence of the fusiform rust pathogen reveals effectors for host alternation and coevolution with pine.</title>
        <authorList>
            <consortium name="DOE Joint Genome Institute"/>
            <person name="Smith K."/>
            <person name="Pendleton A."/>
            <person name="Kubisiak T."/>
            <person name="Anderson C."/>
            <person name="Salamov A."/>
            <person name="Aerts A."/>
            <person name="Riley R."/>
            <person name="Clum A."/>
            <person name="Lindquist E."/>
            <person name="Ence D."/>
            <person name="Campbell M."/>
            <person name="Kronenberg Z."/>
            <person name="Feau N."/>
            <person name="Dhillon B."/>
            <person name="Hamelin R."/>
            <person name="Burleigh J."/>
            <person name="Smith J."/>
            <person name="Yandell M."/>
            <person name="Nelson C."/>
            <person name="Grigoriev I."/>
            <person name="Davis J."/>
        </authorList>
    </citation>
    <scope>NUCLEOTIDE SEQUENCE</scope>
    <source>
        <strain evidence="2">G11</strain>
    </source>
</reference>
<dbReference type="OrthoDB" id="1751210at2759"/>
<protein>
    <recommendedName>
        <fullName evidence="1">DUF7082 domain-containing protein</fullName>
    </recommendedName>
</protein>
<dbReference type="AlphaFoldDB" id="A0A9P6NJ05"/>
<name>A0A9P6NJ05_9BASI</name>
<evidence type="ECO:0000313" key="2">
    <source>
        <dbReference type="EMBL" id="KAG0147885.1"/>
    </source>
</evidence>
<proteinExistence type="predicted"/>
<sequence>MFNGNQRPWAVHNTTSCIADTPEFSTELSPFYSTSEPTSPTQRLSLQPLALSSPQTRAINSNLVNSIHVIDWSPSSGTAGTTLTLRISLPKVDPSCSIAAKIFLESRFTPETIPIASQVNFAKFEANSGQQSASVTCTVPQFRNGHGSDVVVTPHPFIVKLSLDFHEHPNLSCHMIHVGEYTYLEPDELVYPRESVSTKSLSVPSSFSLHPPSRHTELELSGTNDPGFQECPWTSRLIENRHARSCLQSDAMEFHEAGVVKSPSELSHIYPLAPANHEFRSHILALKGASPVGRTARSKSHSDSRPMRLHEFEYPNLNSKSRVESRLIMKLEGSLSDMMRGWTNEELRSGRRLVQFERKLSGSLLTICFKAVPSHTSEPDNRSSVVSCIYRDNPDGCYITSVDTISLIESLVGTNFPTAEKNRIRRNLQGFKPFTVTKSKPDFEVFFKRIMSFQNPKPRNIEKDIKVFPWGILEFALAKIVGKYTCICDGPDDPNAIINFDFHSPNRDSLKYRPEARAPYRLISSKQESPLAHYDTSMLSSARPTRSHSSSALDYSQALSSQNGWLGGLRVEENPALSVALPIPTGKQFELSSPLPWRLKAQSDSPSSSSSFETTNTFADRTETGMLSLPFIPGCATNSHTDIERRILYPLHSQNSDGMLQD</sequence>
<dbReference type="GO" id="GO:0005634">
    <property type="term" value="C:nucleus"/>
    <property type="evidence" value="ECO:0007669"/>
    <property type="project" value="TreeGrafter"/>
</dbReference>
<evidence type="ECO:0000259" key="1">
    <source>
        <dbReference type="Pfam" id="PF23305"/>
    </source>
</evidence>
<dbReference type="PANTHER" id="PTHR39463:SF1">
    <property type="entry name" value="MEDUSA"/>
    <property type="match status" value="1"/>
</dbReference>
<dbReference type="InterPro" id="IPR055509">
    <property type="entry name" value="DUF7082"/>
</dbReference>
<feature type="domain" description="DUF7082" evidence="1">
    <location>
        <begin position="328"/>
        <end position="481"/>
    </location>
</feature>
<accession>A0A9P6NJ05</accession>
<comment type="caution">
    <text evidence="2">The sequence shown here is derived from an EMBL/GenBank/DDBJ whole genome shotgun (WGS) entry which is preliminary data.</text>
</comment>